<keyword evidence="8" id="KW-0319">Glycerol metabolism</keyword>
<dbReference type="EnsemblBacteria" id="BAC90500">
    <property type="protein sequence ID" value="BAC90500"/>
    <property type="gene ID" value="BAC90500"/>
</dbReference>
<keyword evidence="11" id="KW-0443">Lipid metabolism</keyword>
<feature type="transmembrane region" description="Helical" evidence="18">
    <location>
        <begin position="35"/>
        <end position="55"/>
    </location>
</feature>
<keyword evidence="5" id="KW-0328">Glycosyltransferase</keyword>
<proteinExistence type="inferred from homology"/>
<reference evidence="19 20" key="1">
    <citation type="journal article" date="2003" name="DNA Res.">
        <title>Complete genome structure of Gloeobacter violaceus PCC 7421, a cyanobacterium that lacks thylakoids.</title>
        <authorList>
            <person name="Nakamura Y."/>
            <person name="Kaneko T."/>
            <person name="Sato S."/>
            <person name="Mimuro M."/>
            <person name="Miyashita H."/>
            <person name="Tsuchiya T."/>
            <person name="Sasamoto S."/>
            <person name="Watanabe A."/>
            <person name="Kawashima K."/>
            <person name="Kishida Y."/>
            <person name="Kiyokawa C."/>
            <person name="Kohara M."/>
            <person name="Matsumoto M."/>
            <person name="Matsuno A."/>
            <person name="Nakazaki N."/>
            <person name="Shimpo S."/>
            <person name="Takeuchi C."/>
            <person name="Yamada M."/>
            <person name="Tabata S."/>
        </authorList>
    </citation>
    <scope>NUCLEOTIDE SEQUENCE [LARGE SCALE GENOMIC DNA]</scope>
    <source>
        <strain evidence="20">ATCC 29082 / PCC 7421</strain>
    </source>
</reference>
<protein>
    <recommendedName>
        <fullName evidence="16">Beta-monoglucosyldiacylglycerol synthase</fullName>
        <ecNumber evidence="15">2.4.1.336</ecNumber>
    </recommendedName>
    <alternativeName>
        <fullName evidence="17">UDP-glucose:1,2-diacylglycerol 3-beta-D-glucosyltransferase</fullName>
    </alternativeName>
</protein>
<dbReference type="GO" id="GO:0016758">
    <property type="term" value="F:hexosyltransferase activity"/>
    <property type="evidence" value="ECO:0000318"/>
    <property type="project" value="GO_Central"/>
</dbReference>
<dbReference type="AlphaFoldDB" id="Q7NHH7"/>
<evidence type="ECO:0000256" key="13">
    <source>
        <dbReference type="ARBA" id="ARBA00023277"/>
    </source>
</evidence>
<dbReference type="EC" id="2.4.1.336" evidence="15"/>
<evidence type="ECO:0000256" key="18">
    <source>
        <dbReference type="SAM" id="Phobius"/>
    </source>
</evidence>
<dbReference type="PhylomeDB" id="Q7NHH7"/>
<dbReference type="GO" id="GO:0006071">
    <property type="term" value="P:glycerol metabolic process"/>
    <property type="evidence" value="ECO:0007669"/>
    <property type="project" value="UniProtKB-KW"/>
</dbReference>
<dbReference type="CAZy" id="GT2">
    <property type="family name" value="Glycosyltransferase Family 2"/>
</dbReference>
<dbReference type="CDD" id="cd06423">
    <property type="entry name" value="CESA_like"/>
    <property type="match status" value="1"/>
</dbReference>
<dbReference type="EMBL" id="BA000045">
    <property type="protein sequence ID" value="BAC90500.1"/>
    <property type="molecule type" value="Genomic_DNA"/>
</dbReference>
<feature type="transmembrane region" description="Helical" evidence="18">
    <location>
        <begin position="12"/>
        <end position="29"/>
    </location>
</feature>
<dbReference type="PANTHER" id="PTHR43867:SF2">
    <property type="entry name" value="CELLULOSE SYNTHASE CATALYTIC SUBUNIT A [UDP-FORMING]"/>
    <property type="match status" value="1"/>
</dbReference>
<comment type="similarity">
    <text evidence="3">Belongs to the glycosyltransferase 2 family.</text>
</comment>
<evidence type="ECO:0000256" key="8">
    <source>
        <dbReference type="ARBA" id="ARBA00022798"/>
    </source>
</evidence>
<evidence type="ECO:0000256" key="10">
    <source>
        <dbReference type="ARBA" id="ARBA00022989"/>
    </source>
</evidence>
<dbReference type="Pfam" id="PF13641">
    <property type="entry name" value="Glyco_tranf_2_3"/>
    <property type="match status" value="1"/>
</dbReference>
<organism evidence="19 20">
    <name type="scientific">Gloeobacter violaceus (strain ATCC 29082 / PCC 7421)</name>
    <dbReference type="NCBI Taxonomy" id="251221"/>
    <lineage>
        <taxon>Bacteria</taxon>
        <taxon>Bacillati</taxon>
        <taxon>Cyanobacteriota</taxon>
        <taxon>Cyanophyceae</taxon>
        <taxon>Gloeobacterales</taxon>
        <taxon>Gloeobacteraceae</taxon>
        <taxon>Gloeobacter</taxon>
    </lineage>
</organism>
<evidence type="ECO:0000313" key="20">
    <source>
        <dbReference type="Proteomes" id="UP000000557"/>
    </source>
</evidence>
<dbReference type="OrthoDB" id="9766299at2"/>
<dbReference type="InParanoid" id="Q7NHH7"/>
<evidence type="ECO:0000256" key="11">
    <source>
        <dbReference type="ARBA" id="ARBA00023098"/>
    </source>
</evidence>
<evidence type="ECO:0000313" key="19">
    <source>
        <dbReference type="EMBL" id="BAC90500.1"/>
    </source>
</evidence>
<feature type="transmembrane region" description="Helical" evidence="18">
    <location>
        <begin position="346"/>
        <end position="364"/>
    </location>
</feature>
<keyword evidence="6" id="KW-0808">Transferase</keyword>
<keyword evidence="12 18" id="KW-0472">Membrane</keyword>
<dbReference type="HOGENOM" id="CLU_037834_0_0_3"/>
<evidence type="ECO:0000256" key="16">
    <source>
        <dbReference type="ARBA" id="ARBA00068721"/>
    </source>
</evidence>
<evidence type="ECO:0000256" key="5">
    <source>
        <dbReference type="ARBA" id="ARBA00022676"/>
    </source>
</evidence>
<gene>
    <name evidence="19" type="ordered locus">glr2559</name>
</gene>
<evidence type="ECO:0000256" key="1">
    <source>
        <dbReference type="ARBA" id="ARBA00001946"/>
    </source>
</evidence>
<keyword evidence="4" id="KW-0444">Lipid biosynthesis</keyword>
<evidence type="ECO:0000256" key="17">
    <source>
        <dbReference type="ARBA" id="ARBA00078564"/>
    </source>
</evidence>
<dbReference type="InterPro" id="IPR050321">
    <property type="entry name" value="Glycosyltr_2/OpgH_subfam"/>
</dbReference>
<evidence type="ECO:0000256" key="2">
    <source>
        <dbReference type="ARBA" id="ARBA00004141"/>
    </source>
</evidence>
<comment type="subcellular location">
    <subcellularLocation>
        <location evidence="2">Membrane</location>
        <topology evidence="2">Multi-pass membrane protein</topology>
    </subcellularLocation>
</comment>
<evidence type="ECO:0000256" key="3">
    <source>
        <dbReference type="ARBA" id="ARBA00006739"/>
    </source>
</evidence>
<dbReference type="eggNOG" id="COG1215">
    <property type="taxonomic scope" value="Bacteria"/>
</dbReference>
<dbReference type="SUPFAM" id="SSF53448">
    <property type="entry name" value="Nucleotide-diphospho-sugar transferases"/>
    <property type="match status" value="1"/>
</dbReference>
<dbReference type="GO" id="GO:0005886">
    <property type="term" value="C:plasma membrane"/>
    <property type="evidence" value="ECO:0000318"/>
    <property type="project" value="GO_Central"/>
</dbReference>
<sequence length="426" mass="47299">MPENPRTRQVQTALVWSALVLFVLALHLIPTGASVVWLAAGLTGLYAVRVLFALSPRPKSDPAYRPRVSVLVAAKNEQAVAAQLVAMLRRLDYPDFEVWIADDGSTDRTYQRLLEAGRGWQALHLVRRIPERSRPGKSAVLNELRERATGDILVVFDADARVEPDFLSRTVPLFAVSSVGALQVRKRVHNADFNFWTRGQSAEMLLDAFYQQQRAAIGGTAELRGNGQLVRAAALEAVGGWNEATVTDDLDLTLRLHLGGWQIAFASDPCVDEEGVTTWSALWRQRSRWAEGGFQRYLDYAPRLFGGAMGTTKTVDQLIFCTIQYLMPVAAVLDLLFAFQRGAAPLLTPLVLVATVFTVCGFYFGQRERGVQVGRAMLETLAGTIYFLHWFPVILVKLARTALEPKKLVWVKTAHQGEYGTADFKP</sequence>
<keyword evidence="20" id="KW-1185">Reference proteome</keyword>
<dbReference type="GO" id="GO:0046467">
    <property type="term" value="P:membrane lipid biosynthetic process"/>
    <property type="evidence" value="ECO:0007669"/>
    <property type="project" value="UniProtKB-ARBA"/>
</dbReference>
<dbReference type="FunFam" id="3.90.550.10:FF:000164">
    <property type="entry name" value="Beta-(1-3)-glucosyl transferase"/>
    <property type="match status" value="1"/>
</dbReference>
<dbReference type="Gene3D" id="3.90.550.10">
    <property type="entry name" value="Spore Coat Polysaccharide Biosynthesis Protein SpsA, Chain A"/>
    <property type="match status" value="1"/>
</dbReference>
<keyword evidence="13" id="KW-0119">Carbohydrate metabolism</keyword>
<dbReference type="Proteomes" id="UP000000557">
    <property type="component" value="Chromosome"/>
</dbReference>
<keyword evidence="10 18" id="KW-1133">Transmembrane helix</keyword>
<name>Q7NHH7_GLOVI</name>
<evidence type="ECO:0000256" key="6">
    <source>
        <dbReference type="ARBA" id="ARBA00022679"/>
    </source>
</evidence>
<comment type="catalytic activity">
    <reaction evidence="14">
        <text>a 1,2-diacyl-sn-glycerol + UDP-alpha-D-glucose = a 1,2-diacyl-3-O-(beta-D-glucopyranosyl)-sn-glycerol + UDP + H(+)</text>
        <dbReference type="Rhea" id="RHEA:17285"/>
        <dbReference type="ChEBI" id="CHEBI:15378"/>
        <dbReference type="ChEBI" id="CHEBI:17815"/>
        <dbReference type="ChEBI" id="CHEBI:58223"/>
        <dbReference type="ChEBI" id="CHEBI:58885"/>
        <dbReference type="ChEBI" id="CHEBI:75799"/>
        <dbReference type="EC" id="2.4.1.336"/>
    </reaction>
</comment>
<keyword evidence="9" id="KW-0460">Magnesium</keyword>
<comment type="cofactor">
    <cofactor evidence="1">
        <name>Mg(2+)</name>
        <dbReference type="ChEBI" id="CHEBI:18420"/>
    </cofactor>
</comment>
<evidence type="ECO:0000256" key="4">
    <source>
        <dbReference type="ARBA" id="ARBA00022516"/>
    </source>
</evidence>
<evidence type="ECO:0000256" key="12">
    <source>
        <dbReference type="ARBA" id="ARBA00023136"/>
    </source>
</evidence>
<dbReference type="PANTHER" id="PTHR43867">
    <property type="entry name" value="CELLULOSE SYNTHASE CATALYTIC SUBUNIT A [UDP-FORMING]"/>
    <property type="match status" value="1"/>
</dbReference>
<accession>Q7NHH7</accession>
<dbReference type="InterPro" id="IPR029044">
    <property type="entry name" value="Nucleotide-diphossugar_trans"/>
</dbReference>
<evidence type="ECO:0000256" key="14">
    <source>
        <dbReference type="ARBA" id="ARBA00053004"/>
    </source>
</evidence>
<reference evidence="19 20" key="2">
    <citation type="journal article" date="2003" name="DNA Res.">
        <title>Complete genome structure of Gloeobacter violaceus PCC 7421, a cyanobacterium that lacks thylakoids (supplement).</title>
        <authorList>
            <person name="Nakamura Y."/>
            <person name="Kaneko T."/>
            <person name="Sato S."/>
            <person name="Mimuro M."/>
            <person name="Miyashita H."/>
            <person name="Tsuchiya T."/>
            <person name="Sasamoto S."/>
            <person name="Watanabe A."/>
            <person name="Kawashima K."/>
            <person name="Kishida Y."/>
            <person name="Kiyokawa C."/>
            <person name="Kohara M."/>
            <person name="Matsumoto M."/>
            <person name="Matsuno A."/>
            <person name="Nakazaki N."/>
            <person name="Shimpo S."/>
            <person name="Takeuchi C."/>
            <person name="Yamada M."/>
            <person name="Tabata S."/>
        </authorList>
    </citation>
    <scope>NUCLEOTIDE SEQUENCE [LARGE SCALE GENOMIC DNA]</scope>
    <source>
        <strain evidence="20">ATCC 29082 / PCC 7421</strain>
    </source>
</reference>
<dbReference type="KEGG" id="gvi:glr2559"/>
<evidence type="ECO:0000256" key="7">
    <source>
        <dbReference type="ARBA" id="ARBA00022692"/>
    </source>
</evidence>
<dbReference type="GO" id="GO:0030244">
    <property type="term" value="P:cellulose biosynthetic process"/>
    <property type="evidence" value="ECO:0000318"/>
    <property type="project" value="GO_Central"/>
</dbReference>
<dbReference type="STRING" id="251221.gene:10760059"/>
<evidence type="ECO:0000256" key="9">
    <source>
        <dbReference type="ARBA" id="ARBA00022842"/>
    </source>
</evidence>
<keyword evidence="7 18" id="KW-0812">Transmembrane</keyword>
<feature type="transmembrane region" description="Helical" evidence="18">
    <location>
        <begin position="318"/>
        <end position="340"/>
    </location>
</feature>
<evidence type="ECO:0000256" key="15">
    <source>
        <dbReference type="ARBA" id="ARBA00066964"/>
    </source>
</evidence>